<dbReference type="InterPro" id="IPR045864">
    <property type="entry name" value="aa-tRNA-synth_II/BPL/LPL"/>
</dbReference>
<dbReference type="InterPro" id="IPR004188">
    <property type="entry name" value="Phe-tRNA_ligase_II_N"/>
</dbReference>
<evidence type="ECO:0000256" key="10">
    <source>
        <dbReference type="ARBA" id="ARBA00022917"/>
    </source>
</evidence>
<keyword evidence="10 13" id="KW-0648">Protein biosynthesis</keyword>
<keyword evidence="8 13" id="KW-0067">ATP-binding</keyword>
<dbReference type="FunFam" id="3.30.930.10:FF:000003">
    <property type="entry name" value="Phenylalanine--tRNA ligase alpha subunit"/>
    <property type="match status" value="1"/>
</dbReference>
<dbReference type="GO" id="GO:0005524">
    <property type="term" value="F:ATP binding"/>
    <property type="evidence" value="ECO:0007669"/>
    <property type="project" value="UniProtKB-UniRule"/>
</dbReference>
<comment type="caution">
    <text evidence="15">The sequence shown here is derived from an EMBL/GenBank/DDBJ whole genome shotgun (WGS) entry which is preliminary data.</text>
</comment>
<dbReference type="GO" id="GO:0000287">
    <property type="term" value="F:magnesium ion binding"/>
    <property type="evidence" value="ECO:0007669"/>
    <property type="project" value="UniProtKB-UniRule"/>
</dbReference>
<dbReference type="InterPro" id="IPR002319">
    <property type="entry name" value="Phenylalanyl-tRNA_Synthase"/>
</dbReference>
<dbReference type="SUPFAM" id="SSF46589">
    <property type="entry name" value="tRNA-binding arm"/>
    <property type="match status" value="1"/>
</dbReference>
<protein>
    <recommendedName>
        <fullName evidence="13">Phenylalanine--tRNA ligase alpha subunit</fullName>
        <ecNumber evidence="13">6.1.1.20</ecNumber>
    </recommendedName>
    <alternativeName>
        <fullName evidence="13">Phenylalanyl-tRNA synthetase alpha subunit</fullName>
        <shortName evidence="13">PheRS</shortName>
    </alternativeName>
</protein>
<evidence type="ECO:0000256" key="5">
    <source>
        <dbReference type="ARBA" id="ARBA00022598"/>
    </source>
</evidence>
<accession>A0A099KH49</accession>
<sequence>MNLDTTTIDSIVAQAEVAIAQASDPTALDQVRVNFLGKKGLFTEQMKGLGKLPKEEKPKMGQVINIAKQAVQKLLNERGELLRAQEIKEKLAAESIDVTLPGRGTQIGGLHPVTRTIERIESFFGDLGFEVKAGPEVEDDYHNFDALNIPEHHPARQDHDTFYFNPKLVLRTQTSGVQIRTMEVEQPPLRIISPGKVYRNDYDQTHTPMFHQVEGLMVDKDVSFTHLKGILHDFLHHFFEEEVEIRFRPSYFPFTEPSAEVDIMGKNGKWLEVLGCGMVHPNVLRSVGIDPEVYTGFAFGMGVERLTMLRYGVNDLRAFFENDLRFLKQFK</sequence>
<dbReference type="InterPro" id="IPR004529">
    <property type="entry name" value="Phe-tRNA-synth_IIc_asu"/>
</dbReference>
<dbReference type="Pfam" id="PF01409">
    <property type="entry name" value="tRNA-synt_2d"/>
    <property type="match status" value="1"/>
</dbReference>
<proteinExistence type="inferred from homology"/>
<dbReference type="PROSITE" id="PS50862">
    <property type="entry name" value="AA_TRNA_LIGASE_II"/>
    <property type="match status" value="1"/>
</dbReference>
<evidence type="ECO:0000256" key="13">
    <source>
        <dbReference type="HAMAP-Rule" id="MF_00281"/>
    </source>
</evidence>
<keyword evidence="11 13" id="KW-0030">Aminoacyl-tRNA synthetase</keyword>
<dbReference type="PATRIC" id="fig|28229.4.peg.2991"/>
<evidence type="ECO:0000259" key="14">
    <source>
        <dbReference type="PROSITE" id="PS50862"/>
    </source>
</evidence>
<keyword evidence="9 13" id="KW-0460">Magnesium</keyword>
<dbReference type="Pfam" id="PF02912">
    <property type="entry name" value="Phe_tRNA-synt_N"/>
    <property type="match status" value="1"/>
</dbReference>
<dbReference type="InterPro" id="IPR010978">
    <property type="entry name" value="tRNA-bd_arm"/>
</dbReference>
<dbReference type="CDD" id="cd00496">
    <property type="entry name" value="PheRS_alpha_core"/>
    <property type="match status" value="1"/>
</dbReference>
<evidence type="ECO:0000256" key="12">
    <source>
        <dbReference type="ARBA" id="ARBA00049255"/>
    </source>
</evidence>
<dbReference type="EC" id="6.1.1.20" evidence="13"/>
<evidence type="ECO:0000313" key="16">
    <source>
        <dbReference type="Proteomes" id="UP000029843"/>
    </source>
</evidence>
<evidence type="ECO:0000256" key="7">
    <source>
        <dbReference type="ARBA" id="ARBA00022741"/>
    </source>
</evidence>
<evidence type="ECO:0000313" key="15">
    <source>
        <dbReference type="EMBL" id="KGJ89646.1"/>
    </source>
</evidence>
<evidence type="ECO:0000256" key="8">
    <source>
        <dbReference type="ARBA" id="ARBA00022840"/>
    </source>
</evidence>
<comment type="subunit">
    <text evidence="3 13">Tetramer of two alpha and two beta subunits.</text>
</comment>
<dbReference type="RefSeq" id="WP_033094656.1">
    <property type="nucleotide sequence ID" value="NZ_JQED01000040.1"/>
</dbReference>
<comment type="similarity">
    <text evidence="2 13">Belongs to the class-II aminoacyl-tRNA synthetase family. Phe-tRNA synthetase alpha subunit type 1 subfamily.</text>
</comment>
<evidence type="ECO:0000256" key="9">
    <source>
        <dbReference type="ARBA" id="ARBA00022842"/>
    </source>
</evidence>
<dbReference type="OrthoDB" id="9800719at2"/>
<dbReference type="Gene3D" id="3.30.930.10">
    <property type="entry name" value="Bira Bifunctional Protein, Domain 2"/>
    <property type="match status" value="1"/>
</dbReference>
<evidence type="ECO:0000256" key="4">
    <source>
        <dbReference type="ARBA" id="ARBA00022490"/>
    </source>
</evidence>
<gene>
    <name evidence="13" type="primary">pheS</name>
    <name evidence="15" type="ORF">ND2E_3837</name>
</gene>
<keyword evidence="6 13" id="KW-0479">Metal-binding</keyword>
<dbReference type="Proteomes" id="UP000029843">
    <property type="component" value="Unassembled WGS sequence"/>
</dbReference>
<feature type="binding site" evidence="13">
    <location>
        <position position="256"/>
    </location>
    <ligand>
        <name>Mg(2+)</name>
        <dbReference type="ChEBI" id="CHEBI:18420"/>
        <note>shared with beta subunit</note>
    </ligand>
</feature>
<comment type="cofactor">
    <cofactor evidence="13">
        <name>Mg(2+)</name>
        <dbReference type="ChEBI" id="CHEBI:18420"/>
    </cofactor>
    <text evidence="13">Binds 2 magnesium ions per tetramer.</text>
</comment>
<evidence type="ECO:0000256" key="2">
    <source>
        <dbReference type="ARBA" id="ARBA00010207"/>
    </source>
</evidence>
<evidence type="ECO:0000256" key="6">
    <source>
        <dbReference type="ARBA" id="ARBA00022723"/>
    </source>
</evidence>
<dbReference type="NCBIfam" id="TIGR00468">
    <property type="entry name" value="pheS"/>
    <property type="match status" value="1"/>
</dbReference>
<dbReference type="InterPro" id="IPR006195">
    <property type="entry name" value="aa-tRNA-synth_II"/>
</dbReference>
<dbReference type="GO" id="GO:0006432">
    <property type="term" value="P:phenylalanyl-tRNA aminoacylation"/>
    <property type="evidence" value="ECO:0007669"/>
    <property type="project" value="UniProtKB-UniRule"/>
</dbReference>
<organism evidence="15 16">
    <name type="scientific">Colwellia psychrerythraea</name>
    <name type="common">Vibrio psychroerythus</name>
    <dbReference type="NCBI Taxonomy" id="28229"/>
    <lineage>
        <taxon>Bacteria</taxon>
        <taxon>Pseudomonadati</taxon>
        <taxon>Pseudomonadota</taxon>
        <taxon>Gammaproteobacteria</taxon>
        <taxon>Alteromonadales</taxon>
        <taxon>Colwelliaceae</taxon>
        <taxon>Colwellia</taxon>
    </lineage>
</organism>
<dbReference type="PANTHER" id="PTHR11538:SF41">
    <property type="entry name" value="PHENYLALANINE--TRNA LIGASE, MITOCHONDRIAL"/>
    <property type="match status" value="1"/>
</dbReference>
<evidence type="ECO:0000256" key="3">
    <source>
        <dbReference type="ARBA" id="ARBA00011209"/>
    </source>
</evidence>
<dbReference type="EMBL" id="JQED01000040">
    <property type="protein sequence ID" value="KGJ89646.1"/>
    <property type="molecule type" value="Genomic_DNA"/>
</dbReference>
<dbReference type="SUPFAM" id="SSF55681">
    <property type="entry name" value="Class II aaRS and biotin synthetases"/>
    <property type="match status" value="1"/>
</dbReference>
<keyword evidence="7 13" id="KW-0547">Nucleotide-binding</keyword>
<keyword evidence="4 13" id="KW-0963">Cytoplasm</keyword>
<dbReference type="HAMAP" id="MF_00281">
    <property type="entry name" value="Phe_tRNA_synth_alpha1"/>
    <property type="match status" value="1"/>
</dbReference>
<keyword evidence="5 13" id="KW-0436">Ligase</keyword>
<evidence type="ECO:0000256" key="1">
    <source>
        <dbReference type="ARBA" id="ARBA00004496"/>
    </source>
</evidence>
<dbReference type="GO" id="GO:0005737">
    <property type="term" value="C:cytoplasm"/>
    <property type="evidence" value="ECO:0007669"/>
    <property type="project" value="UniProtKB-SubCell"/>
</dbReference>
<dbReference type="GO" id="GO:0004826">
    <property type="term" value="F:phenylalanine-tRNA ligase activity"/>
    <property type="evidence" value="ECO:0007669"/>
    <property type="project" value="UniProtKB-UniRule"/>
</dbReference>
<dbReference type="AlphaFoldDB" id="A0A099KH49"/>
<evidence type="ECO:0000256" key="11">
    <source>
        <dbReference type="ARBA" id="ARBA00023146"/>
    </source>
</evidence>
<feature type="domain" description="Aminoacyl-transfer RNA synthetases class-II family profile" evidence="14">
    <location>
        <begin position="120"/>
        <end position="321"/>
    </location>
</feature>
<name>A0A099KH49_COLPS</name>
<dbReference type="GO" id="GO:0000049">
    <property type="term" value="F:tRNA binding"/>
    <property type="evidence" value="ECO:0007669"/>
    <property type="project" value="InterPro"/>
</dbReference>
<comment type="subcellular location">
    <subcellularLocation>
        <location evidence="1 13">Cytoplasm</location>
    </subcellularLocation>
</comment>
<reference evidence="15 16" key="1">
    <citation type="submission" date="2014-08" db="EMBL/GenBank/DDBJ databases">
        <title>Genomic and Phenotypic Diversity of Colwellia psychrerythraea strains from Disparate Marine Basins.</title>
        <authorList>
            <person name="Techtmann S.M."/>
            <person name="Stelling S.C."/>
            <person name="Utturkar S.M."/>
            <person name="Alshibli N."/>
            <person name="Harris A."/>
            <person name="Brown S.D."/>
            <person name="Hazen T.C."/>
        </authorList>
    </citation>
    <scope>NUCLEOTIDE SEQUENCE [LARGE SCALE GENOMIC DNA]</scope>
    <source>
        <strain evidence="15 16">ND2E</strain>
    </source>
</reference>
<comment type="catalytic activity">
    <reaction evidence="12 13">
        <text>tRNA(Phe) + L-phenylalanine + ATP = L-phenylalanyl-tRNA(Phe) + AMP + diphosphate + H(+)</text>
        <dbReference type="Rhea" id="RHEA:19413"/>
        <dbReference type="Rhea" id="RHEA-COMP:9668"/>
        <dbReference type="Rhea" id="RHEA-COMP:9699"/>
        <dbReference type="ChEBI" id="CHEBI:15378"/>
        <dbReference type="ChEBI" id="CHEBI:30616"/>
        <dbReference type="ChEBI" id="CHEBI:33019"/>
        <dbReference type="ChEBI" id="CHEBI:58095"/>
        <dbReference type="ChEBI" id="CHEBI:78442"/>
        <dbReference type="ChEBI" id="CHEBI:78531"/>
        <dbReference type="ChEBI" id="CHEBI:456215"/>
        <dbReference type="EC" id="6.1.1.20"/>
    </reaction>
</comment>
<dbReference type="InterPro" id="IPR022911">
    <property type="entry name" value="Phe_tRNA_ligase_alpha1_bac"/>
</dbReference>
<dbReference type="PANTHER" id="PTHR11538">
    <property type="entry name" value="PHENYLALANYL-TRNA SYNTHETASE"/>
    <property type="match status" value="1"/>
</dbReference>